<dbReference type="Proteomes" id="UP001530400">
    <property type="component" value="Unassembled WGS sequence"/>
</dbReference>
<name>A0ABD3NTW1_9STRA</name>
<organism evidence="2 3">
    <name type="scientific">Cyclotella atomus</name>
    <dbReference type="NCBI Taxonomy" id="382360"/>
    <lineage>
        <taxon>Eukaryota</taxon>
        <taxon>Sar</taxon>
        <taxon>Stramenopiles</taxon>
        <taxon>Ochrophyta</taxon>
        <taxon>Bacillariophyta</taxon>
        <taxon>Coscinodiscophyceae</taxon>
        <taxon>Thalassiosirophycidae</taxon>
        <taxon>Stephanodiscales</taxon>
        <taxon>Stephanodiscaceae</taxon>
        <taxon>Cyclotella</taxon>
    </lineage>
</organism>
<keyword evidence="3" id="KW-1185">Reference proteome</keyword>
<proteinExistence type="predicted"/>
<reference evidence="2 3" key="1">
    <citation type="submission" date="2024-10" db="EMBL/GenBank/DDBJ databases">
        <title>Updated reference genomes for cyclostephanoid diatoms.</title>
        <authorList>
            <person name="Roberts W.R."/>
            <person name="Alverson A.J."/>
        </authorList>
    </citation>
    <scope>NUCLEOTIDE SEQUENCE [LARGE SCALE GENOMIC DNA]</scope>
    <source>
        <strain evidence="2 3">AJA010-31</strain>
    </source>
</reference>
<evidence type="ECO:0000256" key="1">
    <source>
        <dbReference type="SAM" id="SignalP"/>
    </source>
</evidence>
<keyword evidence="1" id="KW-0732">Signal</keyword>
<accession>A0ABD3NTW1</accession>
<sequence length="89" mass="9799">MQQSIYIQLIPSSTLPPLALALLITPTLNCLAISQIPSSNTRDCIGLRNLLNGFISSCRCDFSWQGENVNSVFILGTTIDEKKKVQCQN</sequence>
<feature type="signal peptide" evidence="1">
    <location>
        <begin position="1"/>
        <end position="21"/>
    </location>
</feature>
<comment type="caution">
    <text evidence="2">The sequence shown here is derived from an EMBL/GenBank/DDBJ whole genome shotgun (WGS) entry which is preliminary data.</text>
</comment>
<evidence type="ECO:0000313" key="2">
    <source>
        <dbReference type="EMBL" id="KAL3778311.1"/>
    </source>
</evidence>
<dbReference type="EMBL" id="JALLPJ020000993">
    <property type="protein sequence ID" value="KAL3778311.1"/>
    <property type="molecule type" value="Genomic_DNA"/>
</dbReference>
<gene>
    <name evidence="2" type="ORF">ACHAWO_003339</name>
</gene>
<protein>
    <submittedName>
        <fullName evidence="2">Uncharacterized protein</fullName>
    </submittedName>
</protein>
<evidence type="ECO:0000313" key="3">
    <source>
        <dbReference type="Proteomes" id="UP001530400"/>
    </source>
</evidence>
<dbReference type="AlphaFoldDB" id="A0ABD3NTW1"/>
<feature type="chain" id="PRO_5044889711" evidence="1">
    <location>
        <begin position="22"/>
        <end position="89"/>
    </location>
</feature>